<dbReference type="Pfam" id="PF02515">
    <property type="entry name" value="CoA_transf_3"/>
    <property type="match status" value="1"/>
</dbReference>
<organism evidence="1 2">
    <name type="scientific">Sporomusa silvacetica DSM 10669</name>
    <dbReference type="NCBI Taxonomy" id="1123289"/>
    <lineage>
        <taxon>Bacteria</taxon>
        <taxon>Bacillati</taxon>
        <taxon>Bacillota</taxon>
        <taxon>Negativicutes</taxon>
        <taxon>Selenomonadales</taxon>
        <taxon>Sporomusaceae</taxon>
        <taxon>Sporomusa</taxon>
    </lineage>
</organism>
<dbReference type="SUPFAM" id="SSF89796">
    <property type="entry name" value="CoA-transferase family III (CaiB/BaiF)"/>
    <property type="match status" value="1"/>
</dbReference>
<proteinExistence type="predicted"/>
<keyword evidence="1" id="KW-0808">Transferase</keyword>
<sequence length="412" mass="45999">MTKGLEGIKIVELTSYVAAPACPRILGEMGAEIIRVEPLTGDEQRTQGPGYGMEKTELEDPAYDLSSLNKNWLSVNLKSPEGIAFVYKLIEGADIVITNYRDKALLKLGIDYDTLSKKFPHIIFGHMRGYGERGPEKDSKGYDATAYSSRGGIVMSFPQKGDDPANVPAAFGDYNAAIALTAGVLAALVNRQRTGKGDKVVVNLYHMAVWAMGVAIISRQSGAEYPRSRKEVPCPFNNSYKSKDGIWFLICNGNYNKFFEEMMTAFGLGYLVGDKELDTLEVITANGKAPYVIKLLEDAFLTRTFEEWEVVFRDHEIPYQKCHTIDDILADEECYANDILRPIHYDTYGDRVITTSPIRLKSVGDPVLRKSKPIGYHTREYLLKYGFTEGDVERMDAEGIVKCYKGPALADW</sequence>
<dbReference type="InterPro" id="IPR023606">
    <property type="entry name" value="CoA-Trfase_III_dom_1_sf"/>
</dbReference>
<dbReference type="Proteomes" id="UP000216752">
    <property type="component" value="Chromosome"/>
</dbReference>
<dbReference type="InterPro" id="IPR003673">
    <property type="entry name" value="CoA-Trfase_fam_III"/>
</dbReference>
<dbReference type="Gene3D" id="3.30.1540.10">
    <property type="entry name" value="formyl-coa transferase, domain 3"/>
    <property type="match status" value="1"/>
</dbReference>
<dbReference type="PANTHER" id="PTHR48228:SF2">
    <property type="entry name" value="E-CINNAMOYL-COA:R-PHENYLLACTATE COA TRANSFERASE LARGE SUBUNIT"/>
    <property type="match status" value="1"/>
</dbReference>
<reference evidence="1" key="1">
    <citation type="submission" date="2024-05" db="EMBL/GenBank/DDBJ databases">
        <title>Isolation and characterization of Sporomusa carbonis sp. nov., a carboxydotrophic hydrogenogen in the genus of Sporomusa isolated from a charcoal burning pile.</title>
        <authorList>
            <person name="Boeer T."/>
            <person name="Rosenbaum F."/>
            <person name="Eysell L."/>
            <person name="Mueller V."/>
            <person name="Daniel R."/>
            <person name="Poehlein A."/>
        </authorList>
    </citation>
    <scope>NUCLEOTIDE SEQUENCE [LARGE SCALE GENOMIC DNA]</scope>
    <source>
        <strain evidence="1">DSM 10669</strain>
    </source>
</reference>
<dbReference type="EMBL" id="CP155573">
    <property type="protein sequence ID" value="XFO65507.1"/>
    <property type="molecule type" value="Genomic_DNA"/>
</dbReference>
<dbReference type="InterPro" id="IPR044855">
    <property type="entry name" value="CoA-Trfase_III_dom3_sf"/>
</dbReference>
<dbReference type="RefSeq" id="WP_094606389.1">
    <property type="nucleotide sequence ID" value="NZ_CP155573.1"/>
</dbReference>
<gene>
    <name evidence="1" type="primary">fldA</name>
    <name evidence="1" type="ORF">SPSIL_016360</name>
</gene>
<dbReference type="PANTHER" id="PTHR48228">
    <property type="entry name" value="SUCCINYL-COA--D-CITRAMALATE COA-TRANSFERASE"/>
    <property type="match status" value="1"/>
</dbReference>
<keyword evidence="2" id="KW-1185">Reference proteome</keyword>
<dbReference type="Gene3D" id="3.40.50.10540">
    <property type="entry name" value="Crotonobetainyl-coa:carnitine coa-transferase, domain 1"/>
    <property type="match status" value="1"/>
</dbReference>
<protein>
    <submittedName>
        <fullName evidence="1">Cinnamoyl-CoA:phenyllactate CoA-transferase</fullName>
        <ecNumber evidence="1">2.8.3.17</ecNumber>
    </submittedName>
</protein>
<dbReference type="GO" id="GO:0043785">
    <property type="term" value="F:cinnamoyl-CoA:phenyllactate CoA-transferase activity"/>
    <property type="evidence" value="ECO:0007669"/>
    <property type="project" value="UniProtKB-EC"/>
</dbReference>
<evidence type="ECO:0000313" key="2">
    <source>
        <dbReference type="Proteomes" id="UP000216752"/>
    </source>
</evidence>
<name>A0ABZ3IIJ1_9FIRM</name>
<dbReference type="EC" id="2.8.3.17" evidence="1"/>
<evidence type="ECO:0000313" key="1">
    <source>
        <dbReference type="EMBL" id="XFO65507.1"/>
    </source>
</evidence>
<dbReference type="InterPro" id="IPR050509">
    <property type="entry name" value="CoA-transferase_III"/>
</dbReference>
<accession>A0ABZ3IIJ1</accession>